<evidence type="ECO:0000313" key="2">
    <source>
        <dbReference type="EMBL" id="KAK3036594.1"/>
    </source>
</evidence>
<gene>
    <name evidence="2" type="ORF">RJ639_031211</name>
</gene>
<reference evidence="2" key="1">
    <citation type="submission" date="2022-12" db="EMBL/GenBank/DDBJ databases">
        <title>Draft genome assemblies for two species of Escallonia (Escalloniales).</title>
        <authorList>
            <person name="Chanderbali A."/>
            <person name="Dervinis C."/>
            <person name="Anghel I."/>
            <person name="Soltis D."/>
            <person name="Soltis P."/>
            <person name="Zapata F."/>
        </authorList>
    </citation>
    <scope>NUCLEOTIDE SEQUENCE</scope>
    <source>
        <strain evidence="2">UCBG64.0493</strain>
        <tissue evidence="2">Leaf</tissue>
    </source>
</reference>
<evidence type="ECO:0000313" key="3">
    <source>
        <dbReference type="Proteomes" id="UP001188597"/>
    </source>
</evidence>
<dbReference type="Proteomes" id="UP001188597">
    <property type="component" value="Unassembled WGS sequence"/>
</dbReference>
<dbReference type="InterPro" id="IPR043502">
    <property type="entry name" value="DNA/RNA_pol_sf"/>
</dbReference>
<sequence length="405" mass="45761">MELFTNLQEQLDVVKVSVKETGQEMAMCKKAITGGAVVTPSPRVDVPKPKEFGGKRDAKELDNFLWHIYGAQLRSLIVGPTQEGKTWEWSKRCQTAFEGLKEAVTEEPVLVLPDHGKILEVQTDVSNFAIGGVLMQEGHPIAFESRKLNDTKRTYTMQEKKMTAVIRGVSFDHMLRSITDDRDMAGLIRVDLLQVTAEDGQVLVRDMLRIEYDNDKWTDPSKLHEGLENGLKMKIYSRDQKVGIKGRSIWMRGVRNVTLMGKTLMGYEVLCLILISFSNIFHEKSYGSSNRAVSCNDQPHYLIGNLGLRHELSSRISRNNHVGEYILHRRSGRHGCLLLLDHLQELLPNSSSSFGGLVKNSTRDVGYDRVHTHCDIIKMVHKPSDALRVVDAHEEAARERQSDSL</sequence>
<feature type="domain" description="Reverse transcriptase/retrotransposon-derived protein RNase H-like" evidence="1">
    <location>
        <begin position="89"/>
        <end position="173"/>
    </location>
</feature>
<evidence type="ECO:0000259" key="1">
    <source>
        <dbReference type="Pfam" id="PF17919"/>
    </source>
</evidence>
<dbReference type="SUPFAM" id="SSF56672">
    <property type="entry name" value="DNA/RNA polymerases"/>
    <property type="match status" value="1"/>
</dbReference>
<dbReference type="AlphaFoldDB" id="A0AA88WZX8"/>
<comment type="caution">
    <text evidence="2">The sequence shown here is derived from an EMBL/GenBank/DDBJ whole genome shotgun (WGS) entry which is preliminary data.</text>
</comment>
<dbReference type="InterPro" id="IPR041577">
    <property type="entry name" value="RT_RNaseH_2"/>
</dbReference>
<dbReference type="PANTHER" id="PTHR33064">
    <property type="entry name" value="POL PROTEIN"/>
    <property type="match status" value="1"/>
</dbReference>
<dbReference type="EMBL" id="JAVXUP010000144">
    <property type="protein sequence ID" value="KAK3036594.1"/>
    <property type="molecule type" value="Genomic_DNA"/>
</dbReference>
<dbReference type="Gene3D" id="3.30.70.270">
    <property type="match status" value="1"/>
</dbReference>
<proteinExistence type="predicted"/>
<protein>
    <recommendedName>
        <fullName evidence="1">Reverse transcriptase/retrotransposon-derived protein RNase H-like domain-containing protein</fullName>
    </recommendedName>
</protein>
<keyword evidence="3" id="KW-1185">Reference proteome</keyword>
<name>A0AA88WZX8_9ASTE</name>
<organism evidence="2 3">
    <name type="scientific">Escallonia herrerae</name>
    <dbReference type="NCBI Taxonomy" id="1293975"/>
    <lineage>
        <taxon>Eukaryota</taxon>
        <taxon>Viridiplantae</taxon>
        <taxon>Streptophyta</taxon>
        <taxon>Embryophyta</taxon>
        <taxon>Tracheophyta</taxon>
        <taxon>Spermatophyta</taxon>
        <taxon>Magnoliopsida</taxon>
        <taxon>eudicotyledons</taxon>
        <taxon>Gunneridae</taxon>
        <taxon>Pentapetalae</taxon>
        <taxon>asterids</taxon>
        <taxon>campanulids</taxon>
        <taxon>Escalloniales</taxon>
        <taxon>Escalloniaceae</taxon>
        <taxon>Escallonia</taxon>
    </lineage>
</organism>
<dbReference type="InterPro" id="IPR043128">
    <property type="entry name" value="Rev_trsase/Diguanyl_cyclase"/>
</dbReference>
<dbReference type="InterPro" id="IPR051320">
    <property type="entry name" value="Viral_Replic_Matur_Polypro"/>
</dbReference>
<dbReference type="Pfam" id="PF17919">
    <property type="entry name" value="RT_RNaseH_2"/>
    <property type="match status" value="1"/>
</dbReference>
<accession>A0AA88WZX8</accession>
<dbReference type="PANTHER" id="PTHR33064:SF40">
    <property type="entry name" value="REVERSE TRANSCRIPTASE_RETROTRANSPOSON-DERIVED PROTEIN RNASE H-LIKE DOMAIN-CONTAINING PROTEIN"/>
    <property type="match status" value="1"/>
</dbReference>